<name>A0A401G3A2_9BACT</name>
<keyword evidence="5 7" id="KW-0378">Hydrolase</keyword>
<evidence type="ECO:0000313" key="9">
    <source>
        <dbReference type="Proteomes" id="UP000288096"/>
    </source>
</evidence>
<keyword evidence="4 7" id="KW-0255">Endonuclease</keyword>
<evidence type="ECO:0000256" key="4">
    <source>
        <dbReference type="ARBA" id="ARBA00022759"/>
    </source>
</evidence>
<feature type="binding site" evidence="7">
    <location>
        <position position="116"/>
    </location>
    <ligand>
        <name>Zn(2+)</name>
        <dbReference type="ChEBI" id="CHEBI:29105"/>
        <note>catalytic</note>
    </ligand>
</feature>
<keyword evidence="6 7" id="KW-0862">Zinc</keyword>
<evidence type="ECO:0000256" key="6">
    <source>
        <dbReference type="ARBA" id="ARBA00022833"/>
    </source>
</evidence>
<dbReference type="SUPFAM" id="SSF55486">
    <property type="entry name" value="Metalloproteases ('zincins'), catalytic domain"/>
    <property type="match status" value="1"/>
</dbReference>
<dbReference type="Gene3D" id="3.40.390.30">
    <property type="entry name" value="Metalloproteases ('zincins'), catalytic domain"/>
    <property type="match status" value="1"/>
</dbReference>
<dbReference type="PROSITE" id="PS01306">
    <property type="entry name" value="UPF0054"/>
    <property type="match status" value="1"/>
</dbReference>
<evidence type="ECO:0000313" key="8">
    <source>
        <dbReference type="EMBL" id="GBC63717.1"/>
    </source>
</evidence>
<comment type="caution">
    <text evidence="8">The sequence shown here is derived from an EMBL/GenBank/DDBJ whole genome shotgun (WGS) entry which is preliminary data.</text>
</comment>
<keyword evidence="3 7" id="KW-0479">Metal-binding</keyword>
<dbReference type="GO" id="GO:0004222">
    <property type="term" value="F:metalloendopeptidase activity"/>
    <property type="evidence" value="ECO:0007669"/>
    <property type="project" value="InterPro"/>
</dbReference>
<dbReference type="Pfam" id="PF02130">
    <property type="entry name" value="YbeY"/>
    <property type="match status" value="1"/>
</dbReference>
<dbReference type="EC" id="3.1.-.-" evidence="7"/>
<dbReference type="AlphaFoldDB" id="A0A401G3A2"/>
<dbReference type="GO" id="GO:0006364">
    <property type="term" value="P:rRNA processing"/>
    <property type="evidence" value="ECO:0007669"/>
    <property type="project" value="UniProtKB-UniRule"/>
</dbReference>
<feature type="binding site" evidence="7">
    <location>
        <position position="122"/>
    </location>
    <ligand>
        <name>Zn(2+)</name>
        <dbReference type="ChEBI" id="CHEBI:29105"/>
        <note>catalytic</note>
    </ligand>
</feature>
<dbReference type="InterPro" id="IPR020549">
    <property type="entry name" value="YbeY_CS"/>
</dbReference>
<dbReference type="InterPro" id="IPR023091">
    <property type="entry name" value="MetalPrtase_cat_dom_sf_prd"/>
</dbReference>
<dbReference type="OrthoDB" id="9807740at2"/>
<dbReference type="GO" id="GO:0004521">
    <property type="term" value="F:RNA endonuclease activity"/>
    <property type="evidence" value="ECO:0007669"/>
    <property type="project" value="UniProtKB-UniRule"/>
</dbReference>
<organism evidence="8 9">
    <name type="scientific">Desulfonema ishimotonii</name>
    <dbReference type="NCBI Taxonomy" id="45657"/>
    <lineage>
        <taxon>Bacteria</taxon>
        <taxon>Pseudomonadati</taxon>
        <taxon>Thermodesulfobacteriota</taxon>
        <taxon>Desulfobacteria</taxon>
        <taxon>Desulfobacterales</taxon>
        <taxon>Desulfococcaceae</taxon>
        <taxon>Desulfonema</taxon>
    </lineage>
</organism>
<comment type="function">
    <text evidence="7">Single strand-specific metallo-endoribonuclease involved in late-stage 70S ribosome quality control and in maturation of the 3' terminus of the 16S rRNA.</text>
</comment>
<evidence type="ECO:0000256" key="7">
    <source>
        <dbReference type="HAMAP-Rule" id="MF_00009"/>
    </source>
</evidence>
<feature type="binding site" evidence="7">
    <location>
        <position position="112"/>
    </location>
    <ligand>
        <name>Zn(2+)</name>
        <dbReference type="ChEBI" id="CHEBI:29105"/>
        <note>catalytic</note>
    </ligand>
</feature>
<keyword evidence="7" id="KW-0690">Ribosome biogenesis</keyword>
<dbReference type="InterPro" id="IPR002036">
    <property type="entry name" value="YbeY"/>
</dbReference>
<evidence type="ECO:0000256" key="2">
    <source>
        <dbReference type="ARBA" id="ARBA00022722"/>
    </source>
</evidence>
<keyword evidence="7" id="KW-0963">Cytoplasm</keyword>
<protein>
    <recommendedName>
        <fullName evidence="7">Endoribonuclease YbeY</fullName>
        <ecNumber evidence="7">3.1.-.-</ecNumber>
    </recommendedName>
</protein>
<dbReference type="RefSeq" id="WP_124330759.1">
    <property type="nucleotide sequence ID" value="NZ_BEXT01000001.1"/>
</dbReference>
<evidence type="ECO:0000256" key="5">
    <source>
        <dbReference type="ARBA" id="ARBA00022801"/>
    </source>
</evidence>
<keyword evidence="7" id="KW-0698">rRNA processing</keyword>
<sequence>MGVLIANRQACRTLPEEKIQKTARIILNALGCPDGELSLLIADDPVIAVYNQDYLRRQGPTNVIAFPMREGEFSDVTPHLLGDVVISVETAAREGEKMGITFEERFDQLLVHGILHLFGYDHEQDEAEAERMEQKSDALLALIREAAA</sequence>
<dbReference type="HAMAP" id="MF_00009">
    <property type="entry name" value="Endoribonucl_YbeY"/>
    <property type="match status" value="1"/>
</dbReference>
<gene>
    <name evidence="7" type="primary">ybeY</name>
    <name evidence="8" type="ORF">DENIS_4715</name>
</gene>
<evidence type="ECO:0000256" key="1">
    <source>
        <dbReference type="ARBA" id="ARBA00010875"/>
    </source>
</evidence>
<keyword evidence="9" id="KW-1185">Reference proteome</keyword>
<dbReference type="EMBL" id="BEXT01000001">
    <property type="protein sequence ID" value="GBC63717.1"/>
    <property type="molecule type" value="Genomic_DNA"/>
</dbReference>
<dbReference type="NCBIfam" id="TIGR00043">
    <property type="entry name" value="rRNA maturation RNase YbeY"/>
    <property type="match status" value="1"/>
</dbReference>
<keyword evidence="2 7" id="KW-0540">Nuclease</keyword>
<accession>A0A401G3A2</accession>
<dbReference type="GO" id="GO:0008270">
    <property type="term" value="F:zinc ion binding"/>
    <property type="evidence" value="ECO:0007669"/>
    <property type="project" value="UniProtKB-UniRule"/>
</dbReference>
<evidence type="ECO:0000256" key="3">
    <source>
        <dbReference type="ARBA" id="ARBA00022723"/>
    </source>
</evidence>
<dbReference type="Proteomes" id="UP000288096">
    <property type="component" value="Unassembled WGS sequence"/>
</dbReference>
<proteinExistence type="inferred from homology"/>
<comment type="similarity">
    <text evidence="1 7">Belongs to the endoribonuclease YbeY family.</text>
</comment>
<reference evidence="9" key="1">
    <citation type="submission" date="2017-11" db="EMBL/GenBank/DDBJ databases">
        <authorList>
            <person name="Watanabe M."/>
            <person name="Kojima H."/>
        </authorList>
    </citation>
    <scope>NUCLEOTIDE SEQUENCE [LARGE SCALE GENOMIC DNA]</scope>
    <source>
        <strain evidence="9">Tokyo 01</strain>
    </source>
</reference>
<dbReference type="PANTHER" id="PTHR46986:SF1">
    <property type="entry name" value="ENDORIBONUCLEASE YBEY, CHLOROPLASTIC"/>
    <property type="match status" value="1"/>
</dbReference>
<comment type="cofactor">
    <cofactor evidence="7">
        <name>Zn(2+)</name>
        <dbReference type="ChEBI" id="CHEBI:29105"/>
    </cofactor>
    <text evidence="7">Binds 1 zinc ion.</text>
</comment>
<comment type="subcellular location">
    <subcellularLocation>
        <location evidence="7">Cytoplasm</location>
    </subcellularLocation>
</comment>
<dbReference type="PANTHER" id="PTHR46986">
    <property type="entry name" value="ENDORIBONUCLEASE YBEY, CHLOROPLASTIC"/>
    <property type="match status" value="1"/>
</dbReference>
<reference evidence="9" key="2">
    <citation type="submission" date="2019-01" db="EMBL/GenBank/DDBJ databases">
        <title>Genome sequence of Desulfonema ishimotonii strain Tokyo 01.</title>
        <authorList>
            <person name="Fukui M."/>
        </authorList>
    </citation>
    <scope>NUCLEOTIDE SEQUENCE [LARGE SCALE GENOMIC DNA]</scope>
    <source>
        <strain evidence="9">Tokyo 01</strain>
    </source>
</reference>
<dbReference type="GO" id="GO:0005737">
    <property type="term" value="C:cytoplasm"/>
    <property type="evidence" value="ECO:0007669"/>
    <property type="project" value="UniProtKB-SubCell"/>
</dbReference>